<dbReference type="GeneID" id="75049401"/>
<dbReference type="CDD" id="cd00371">
    <property type="entry name" value="HMA"/>
    <property type="match status" value="1"/>
</dbReference>
<feature type="transmembrane region" description="Helical" evidence="2">
    <location>
        <begin position="77"/>
        <end position="98"/>
    </location>
</feature>
<dbReference type="InterPro" id="IPR039447">
    <property type="entry name" value="UreH-like_TM_dom"/>
</dbReference>
<reference evidence="4 5" key="1">
    <citation type="submission" date="2009-01" db="EMBL/GenBank/DDBJ databases">
        <authorList>
            <person name="Fulton L."/>
            <person name="Clifton S."/>
            <person name="Fulton B."/>
            <person name="Xu J."/>
            <person name="Minx P."/>
            <person name="Pepin K.H."/>
            <person name="Johnson M."/>
            <person name="Bhonagiri V."/>
            <person name="Nash W.E."/>
            <person name="Mardis E.R."/>
            <person name="Wilson R.K."/>
        </authorList>
    </citation>
    <scope>NUCLEOTIDE SEQUENCE [LARGE SCALE GENOMIC DNA]</scope>
    <source>
        <strain evidence="4 5">DSM 3353</strain>
    </source>
</reference>
<keyword evidence="2" id="KW-1133">Transmembrane helix</keyword>
<dbReference type="InterPro" id="IPR006121">
    <property type="entry name" value="HMA_dom"/>
</dbReference>
<dbReference type="RefSeq" id="WP_005344686.1">
    <property type="nucleotide sequence ID" value="NZ_ACEP01000036.1"/>
</dbReference>
<feature type="transmembrane region" description="Helical" evidence="2">
    <location>
        <begin position="304"/>
        <end position="328"/>
    </location>
</feature>
<proteinExistence type="predicted"/>
<dbReference type="AlphaFoldDB" id="C0ETD4"/>
<name>C0ETD4_9FIRM</name>
<comment type="caution">
    <text evidence="4">The sequence shown here is derived from an EMBL/GenBank/DDBJ whole genome shotgun (WGS) entry which is preliminary data.</text>
</comment>
<dbReference type="Proteomes" id="UP000003174">
    <property type="component" value="Unassembled WGS sequence"/>
</dbReference>
<dbReference type="PROSITE" id="PS01047">
    <property type="entry name" value="HMA_1"/>
    <property type="match status" value="1"/>
</dbReference>
<dbReference type="eggNOG" id="COG4633">
    <property type="taxonomic scope" value="Bacteria"/>
</dbReference>
<dbReference type="Pfam" id="PF00403">
    <property type="entry name" value="HMA"/>
    <property type="match status" value="1"/>
</dbReference>
<accession>C0ETD4</accession>
<feature type="transmembrane region" description="Helical" evidence="2">
    <location>
        <begin position="202"/>
        <end position="222"/>
    </location>
</feature>
<feature type="transmembrane region" description="Helical" evidence="2">
    <location>
        <begin position="340"/>
        <end position="357"/>
    </location>
</feature>
<dbReference type="GO" id="GO:0046872">
    <property type="term" value="F:metal ion binding"/>
    <property type="evidence" value="ECO:0007669"/>
    <property type="project" value="UniProtKB-KW"/>
</dbReference>
<evidence type="ECO:0000256" key="1">
    <source>
        <dbReference type="ARBA" id="ARBA00022723"/>
    </source>
</evidence>
<dbReference type="InterPro" id="IPR036163">
    <property type="entry name" value="HMA_dom_sf"/>
</dbReference>
<dbReference type="eggNOG" id="COG2836">
    <property type="taxonomic scope" value="Bacteria"/>
</dbReference>
<dbReference type="InterPro" id="IPR017969">
    <property type="entry name" value="Heavy-metal-associated_CS"/>
</dbReference>
<feature type="domain" description="HMA" evidence="3">
    <location>
        <begin position="2"/>
        <end position="68"/>
    </location>
</feature>
<dbReference type="PANTHER" id="PTHR42208">
    <property type="entry name" value="HEAVY METAL TRANSPORTER-RELATED"/>
    <property type="match status" value="1"/>
</dbReference>
<dbReference type="FunFam" id="3.30.70.100:FF:000001">
    <property type="entry name" value="ATPase copper transporting beta"/>
    <property type="match status" value="1"/>
</dbReference>
<dbReference type="InterPro" id="IPR008972">
    <property type="entry name" value="Cupredoxin"/>
</dbReference>
<dbReference type="SUPFAM" id="SSF55008">
    <property type="entry name" value="HMA, heavy metal-associated domain"/>
    <property type="match status" value="1"/>
</dbReference>
<evidence type="ECO:0000259" key="3">
    <source>
        <dbReference type="PROSITE" id="PS50846"/>
    </source>
</evidence>
<keyword evidence="1" id="KW-0479">Metal-binding</keyword>
<evidence type="ECO:0000256" key="2">
    <source>
        <dbReference type="SAM" id="Phobius"/>
    </source>
</evidence>
<dbReference type="PANTHER" id="PTHR42208:SF1">
    <property type="entry name" value="HEAVY METAL TRANSPORTER"/>
    <property type="match status" value="1"/>
</dbReference>
<feature type="transmembrane region" description="Helical" evidence="2">
    <location>
        <begin position="277"/>
        <end position="298"/>
    </location>
</feature>
<dbReference type="Gene3D" id="3.30.70.100">
    <property type="match status" value="1"/>
</dbReference>
<dbReference type="SUPFAM" id="SSF49503">
    <property type="entry name" value="Cupredoxins"/>
    <property type="match status" value="1"/>
</dbReference>
<dbReference type="Pfam" id="PF13386">
    <property type="entry name" value="DsbD_2"/>
    <property type="match status" value="1"/>
</dbReference>
<evidence type="ECO:0000313" key="4">
    <source>
        <dbReference type="EMBL" id="EEG37462.1"/>
    </source>
</evidence>
<protein>
    <submittedName>
        <fullName evidence="4">Heavy metal-associated domain protein</fullName>
    </submittedName>
</protein>
<dbReference type="PROSITE" id="PS50846">
    <property type="entry name" value="HMA_2"/>
    <property type="match status" value="1"/>
</dbReference>
<keyword evidence="2" id="KW-0812">Transmembrane</keyword>
<sequence length="481" mass="52977">MERRQLYIDGMTCINCQKRIENCLRKRVEIKEAEVSYETGTAEILYDANKITLQEIIRIINGLGYDAKAEPNSRKDIALRAVQELTIILAVFFLLQHFGILNRLAPDSLADASMSYGMLFVIGMVTSVHCIAMCGGINLSQTLQREASKDISRKMFKNTLMYNMGRVVSYTVIGGVLGAIGGLTGIGGSLQSSSLLQGSLKLFAGIVMIIMGVNMLGIFQGLRGCLKNYPSKPQKIQDAFFCKKRILFLHKMRVPVFHKKLIPFVHKKISGGRKTPFLIGICNGFMPCGPLQSMQIVALASGNIFTGAFSMFCFSLGTVPLMLGFGSVVSALGKHFTRQVLRVGAILVVVMGLSMMMQGTSLSGLDIKVASVFSTKESKQMQADNTNIAVEKNGVQYVSSTLESGHYPDITVKAGEPVEWTIKASEKNINGCNYKILLQDFNQEHTFKSGRNVIKFTPEKEGTYTYSCWMGMITGKIYVKS</sequence>
<feature type="transmembrane region" description="Helical" evidence="2">
    <location>
        <begin position="118"/>
        <end position="139"/>
    </location>
</feature>
<keyword evidence="2" id="KW-0472">Membrane</keyword>
<gene>
    <name evidence="4" type="ORF">EUBHAL_00665</name>
</gene>
<dbReference type="EMBL" id="ACEP01000036">
    <property type="protein sequence ID" value="EEG37462.1"/>
    <property type="molecule type" value="Genomic_DNA"/>
</dbReference>
<reference evidence="4 5" key="2">
    <citation type="submission" date="2009-02" db="EMBL/GenBank/DDBJ databases">
        <title>Draft genome sequence of Eubacterium hallii (DSM 3353).</title>
        <authorList>
            <person name="Sudarsanam P."/>
            <person name="Ley R."/>
            <person name="Guruge J."/>
            <person name="Turnbaugh P.J."/>
            <person name="Mahowald M."/>
            <person name="Liep D."/>
            <person name="Gordon J."/>
        </authorList>
    </citation>
    <scope>NUCLEOTIDE SEQUENCE [LARGE SCALE GENOMIC DNA]</scope>
    <source>
        <strain evidence="4 5">DSM 3353</strain>
    </source>
</reference>
<evidence type="ECO:0000313" key="5">
    <source>
        <dbReference type="Proteomes" id="UP000003174"/>
    </source>
</evidence>
<organism evidence="4 5">
    <name type="scientific">Anaerobutyricum hallii DSM 3353</name>
    <dbReference type="NCBI Taxonomy" id="411469"/>
    <lineage>
        <taxon>Bacteria</taxon>
        <taxon>Bacillati</taxon>
        <taxon>Bacillota</taxon>
        <taxon>Clostridia</taxon>
        <taxon>Lachnospirales</taxon>
        <taxon>Lachnospiraceae</taxon>
        <taxon>Anaerobutyricum</taxon>
    </lineage>
</organism>
<feature type="transmembrane region" description="Helical" evidence="2">
    <location>
        <begin position="160"/>
        <end position="182"/>
    </location>
</feature>
<dbReference type="Gene3D" id="2.60.40.420">
    <property type="entry name" value="Cupredoxins - blue copper proteins"/>
    <property type="match status" value="1"/>
</dbReference>